<comment type="caution">
    <text evidence="2">The sequence shown here is derived from an EMBL/GenBank/DDBJ whole genome shotgun (WGS) entry which is preliminary data.</text>
</comment>
<proteinExistence type="predicted"/>
<keyword evidence="3" id="KW-1185">Reference proteome</keyword>
<feature type="signal peptide" evidence="1">
    <location>
        <begin position="1"/>
        <end position="27"/>
    </location>
</feature>
<accession>A0A3E0HYW3</accession>
<evidence type="ECO:0008006" key="4">
    <source>
        <dbReference type="Google" id="ProtNLM"/>
    </source>
</evidence>
<dbReference type="RefSeq" id="WP_147328442.1">
    <property type="nucleotide sequence ID" value="NZ_CP144375.1"/>
</dbReference>
<dbReference type="InterPro" id="IPR006311">
    <property type="entry name" value="TAT_signal"/>
</dbReference>
<dbReference type="EMBL" id="QUNO01000003">
    <property type="protein sequence ID" value="REH51662.1"/>
    <property type="molecule type" value="Genomic_DNA"/>
</dbReference>
<keyword evidence="1" id="KW-0732">Signal</keyword>
<evidence type="ECO:0000313" key="3">
    <source>
        <dbReference type="Proteomes" id="UP000256269"/>
    </source>
</evidence>
<evidence type="ECO:0000313" key="2">
    <source>
        <dbReference type="EMBL" id="REH51662.1"/>
    </source>
</evidence>
<gene>
    <name evidence="2" type="ORF">BCF44_103111</name>
</gene>
<dbReference type="PROSITE" id="PS51318">
    <property type="entry name" value="TAT"/>
    <property type="match status" value="1"/>
</dbReference>
<organism evidence="2 3">
    <name type="scientific">Kutzneria buriramensis</name>
    <dbReference type="NCBI Taxonomy" id="1045776"/>
    <lineage>
        <taxon>Bacteria</taxon>
        <taxon>Bacillati</taxon>
        <taxon>Actinomycetota</taxon>
        <taxon>Actinomycetes</taxon>
        <taxon>Pseudonocardiales</taxon>
        <taxon>Pseudonocardiaceae</taxon>
        <taxon>Kutzneria</taxon>
    </lineage>
</organism>
<evidence type="ECO:0000256" key="1">
    <source>
        <dbReference type="SAM" id="SignalP"/>
    </source>
</evidence>
<dbReference type="OrthoDB" id="8448116at2"/>
<name>A0A3E0HYW3_9PSEU</name>
<sequence>METTRRSLLRLLAVGGAVAAVPATVGAAQPDVVMIIRHGEKPPDSGKPYGITADGVKDSSSLTVQGWQRAGGLADFFSGGGKVRVPDAIYAVDHSDGKHLRMSQTVTPLAGKLGLSLNTAYAEGDEAALAAAVAKRSGATLICWEHTAIAGIVSHLGTITPKPPSSWPDDRFDMVFVFTRSGSGWAFTQVPELLLSGDKPSPL</sequence>
<dbReference type="Proteomes" id="UP000256269">
    <property type="component" value="Unassembled WGS sequence"/>
</dbReference>
<dbReference type="AlphaFoldDB" id="A0A3E0HYW3"/>
<feature type="chain" id="PRO_5017752218" description="Histidine phosphatase superfamily protein (Branch 1)" evidence="1">
    <location>
        <begin position="28"/>
        <end position="203"/>
    </location>
</feature>
<reference evidence="2 3" key="1">
    <citation type="submission" date="2018-08" db="EMBL/GenBank/DDBJ databases">
        <title>Genomic Encyclopedia of Archaeal and Bacterial Type Strains, Phase II (KMG-II): from individual species to whole genera.</title>
        <authorList>
            <person name="Goeker M."/>
        </authorList>
    </citation>
    <scope>NUCLEOTIDE SEQUENCE [LARGE SCALE GENOMIC DNA]</scope>
    <source>
        <strain evidence="2 3">DSM 45791</strain>
    </source>
</reference>
<protein>
    <recommendedName>
        <fullName evidence="4">Histidine phosphatase superfamily protein (Branch 1)</fullName>
    </recommendedName>
</protein>